<evidence type="ECO:0000256" key="8">
    <source>
        <dbReference type="ARBA" id="ARBA00022729"/>
    </source>
</evidence>
<keyword evidence="16" id="KW-0325">Glycoprotein</keyword>
<evidence type="ECO:0000256" key="9">
    <source>
        <dbReference type="ARBA" id="ARBA00022737"/>
    </source>
</evidence>
<dbReference type="PROSITE" id="PS51257">
    <property type="entry name" value="PROKAR_LIPOPROTEIN"/>
    <property type="match status" value="1"/>
</dbReference>
<keyword evidence="4" id="KW-0597">Phosphoprotein</keyword>
<evidence type="ECO:0000256" key="17">
    <source>
        <dbReference type="SAM" id="SignalP"/>
    </source>
</evidence>
<keyword evidence="20" id="KW-1185">Reference proteome</keyword>
<dbReference type="FunFam" id="2.60.120.430:FF:000004">
    <property type="entry name" value="Putative leucine-rich repeat receptor-like serine/threonine-protein kinase"/>
    <property type="match status" value="1"/>
</dbReference>
<dbReference type="InterPro" id="IPR032675">
    <property type="entry name" value="LRR_dom_sf"/>
</dbReference>
<evidence type="ECO:0000256" key="13">
    <source>
        <dbReference type="ARBA" id="ARBA00022989"/>
    </source>
</evidence>
<dbReference type="PROSITE" id="PS50011">
    <property type="entry name" value="PROTEIN_KINASE_DOM"/>
    <property type="match status" value="1"/>
</dbReference>
<evidence type="ECO:0000256" key="6">
    <source>
        <dbReference type="ARBA" id="ARBA00022679"/>
    </source>
</evidence>
<dbReference type="Pfam" id="PF07714">
    <property type="entry name" value="PK_Tyr_Ser-Thr"/>
    <property type="match status" value="1"/>
</dbReference>
<proteinExistence type="predicted"/>
<keyword evidence="15" id="KW-0675">Receptor</keyword>
<keyword evidence="9" id="KW-0677">Repeat</keyword>
<dbReference type="FunFam" id="3.80.10.10:FF:000433">
    <property type="entry name" value="Putative LRR receptor-like serine/threonine-protein kinase isoform A"/>
    <property type="match status" value="1"/>
</dbReference>
<dbReference type="Gene3D" id="2.60.120.430">
    <property type="entry name" value="Galactose-binding lectin"/>
    <property type="match status" value="1"/>
</dbReference>
<dbReference type="PANTHER" id="PTHR48006:SF81">
    <property type="entry name" value="PROTEIN KINASE DOMAIN-CONTAINING PROTEIN"/>
    <property type="match status" value="1"/>
</dbReference>
<dbReference type="InterPro" id="IPR001611">
    <property type="entry name" value="Leu-rich_rpt"/>
</dbReference>
<dbReference type="InterPro" id="IPR021720">
    <property type="entry name" value="Malectin_dom"/>
</dbReference>
<dbReference type="GO" id="GO:0005524">
    <property type="term" value="F:ATP binding"/>
    <property type="evidence" value="ECO:0007669"/>
    <property type="project" value="UniProtKB-KW"/>
</dbReference>
<keyword evidence="5" id="KW-0433">Leucine-rich repeat</keyword>
<keyword evidence="13" id="KW-1133">Transmembrane helix</keyword>
<evidence type="ECO:0000313" key="19">
    <source>
        <dbReference type="EnsemblPlants" id="ORUFI02G09850.2"/>
    </source>
</evidence>
<keyword evidence="12" id="KW-0067">ATP-binding</keyword>
<evidence type="ECO:0000256" key="10">
    <source>
        <dbReference type="ARBA" id="ARBA00022741"/>
    </source>
</evidence>
<dbReference type="Gene3D" id="3.20.20.80">
    <property type="entry name" value="Glycosidases"/>
    <property type="match status" value="1"/>
</dbReference>
<dbReference type="SMART" id="SM00220">
    <property type="entry name" value="S_TKc"/>
    <property type="match status" value="1"/>
</dbReference>
<reference evidence="19" key="2">
    <citation type="submission" date="2015-06" db="UniProtKB">
        <authorList>
            <consortium name="EnsemblPlants"/>
        </authorList>
    </citation>
    <scope>IDENTIFICATION</scope>
</reference>
<dbReference type="Gramene" id="ORUFI02G09850.2">
    <property type="protein sequence ID" value="ORUFI02G09850.2"/>
    <property type="gene ID" value="ORUFI02G09850"/>
</dbReference>
<dbReference type="InterPro" id="IPR001245">
    <property type="entry name" value="Ser-Thr/Tyr_kinase_cat_dom"/>
</dbReference>
<keyword evidence="6" id="KW-0808">Transferase</keyword>
<comment type="subcellular location">
    <subcellularLocation>
        <location evidence="1">Membrane</location>
        <topology evidence="1">Single-pass membrane protein</topology>
    </subcellularLocation>
</comment>
<feature type="chain" id="PRO_5002368743" description="non-specific serine/threonine protein kinase" evidence="17">
    <location>
        <begin position="24"/>
        <end position="862"/>
    </location>
</feature>
<keyword evidence="11" id="KW-0418">Kinase</keyword>
<feature type="signal peptide" evidence="17">
    <location>
        <begin position="1"/>
        <end position="23"/>
    </location>
</feature>
<organism evidence="19 20">
    <name type="scientific">Oryza rufipogon</name>
    <name type="common">Brownbeard rice</name>
    <name type="synonym">Asian wild rice</name>
    <dbReference type="NCBI Taxonomy" id="4529"/>
    <lineage>
        <taxon>Eukaryota</taxon>
        <taxon>Viridiplantae</taxon>
        <taxon>Streptophyta</taxon>
        <taxon>Embryophyta</taxon>
        <taxon>Tracheophyta</taxon>
        <taxon>Spermatophyta</taxon>
        <taxon>Magnoliopsida</taxon>
        <taxon>Liliopsida</taxon>
        <taxon>Poales</taxon>
        <taxon>Poaceae</taxon>
        <taxon>BOP clade</taxon>
        <taxon>Oryzoideae</taxon>
        <taxon>Oryzeae</taxon>
        <taxon>Oryzinae</taxon>
        <taxon>Oryza</taxon>
    </lineage>
</organism>
<evidence type="ECO:0000256" key="7">
    <source>
        <dbReference type="ARBA" id="ARBA00022692"/>
    </source>
</evidence>
<dbReference type="GO" id="GO:0016020">
    <property type="term" value="C:membrane"/>
    <property type="evidence" value="ECO:0007669"/>
    <property type="project" value="UniProtKB-SubCell"/>
</dbReference>
<evidence type="ECO:0000256" key="11">
    <source>
        <dbReference type="ARBA" id="ARBA00022777"/>
    </source>
</evidence>
<dbReference type="InterPro" id="IPR008271">
    <property type="entry name" value="Ser/Thr_kinase_AS"/>
</dbReference>
<dbReference type="SUPFAM" id="SSF52058">
    <property type="entry name" value="L domain-like"/>
    <property type="match status" value="1"/>
</dbReference>
<dbReference type="PROSITE" id="PS00108">
    <property type="entry name" value="PROTEIN_KINASE_ST"/>
    <property type="match status" value="1"/>
</dbReference>
<evidence type="ECO:0000256" key="5">
    <source>
        <dbReference type="ARBA" id="ARBA00022614"/>
    </source>
</evidence>
<evidence type="ECO:0000256" key="3">
    <source>
        <dbReference type="ARBA" id="ARBA00022527"/>
    </source>
</evidence>
<dbReference type="AlphaFoldDB" id="A0A0E0NC53"/>
<keyword evidence="8 17" id="KW-0732">Signal</keyword>
<evidence type="ECO:0000256" key="2">
    <source>
        <dbReference type="ARBA" id="ARBA00012513"/>
    </source>
</evidence>
<dbReference type="InterPro" id="IPR000719">
    <property type="entry name" value="Prot_kinase_dom"/>
</dbReference>
<keyword evidence="7" id="KW-0812">Transmembrane</keyword>
<evidence type="ECO:0000256" key="12">
    <source>
        <dbReference type="ARBA" id="ARBA00022840"/>
    </source>
</evidence>
<dbReference type="SUPFAM" id="SSF51445">
    <property type="entry name" value="(Trans)glycosidases"/>
    <property type="match status" value="1"/>
</dbReference>
<evidence type="ECO:0000259" key="18">
    <source>
        <dbReference type="PROSITE" id="PS50011"/>
    </source>
</evidence>
<dbReference type="Gene3D" id="1.10.510.10">
    <property type="entry name" value="Transferase(Phosphotransferase) domain 1"/>
    <property type="match status" value="1"/>
</dbReference>
<keyword evidence="14" id="KW-0472">Membrane</keyword>
<dbReference type="GO" id="GO:0004674">
    <property type="term" value="F:protein serine/threonine kinase activity"/>
    <property type="evidence" value="ECO:0007669"/>
    <property type="project" value="UniProtKB-KW"/>
</dbReference>
<dbReference type="Proteomes" id="UP000008022">
    <property type="component" value="Unassembled WGS sequence"/>
</dbReference>
<dbReference type="Pfam" id="PF00560">
    <property type="entry name" value="LRR_1"/>
    <property type="match status" value="2"/>
</dbReference>
<accession>A0A0E0NC53</accession>
<evidence type="ECO:0000313" key="20">
    <source>
        <dbReference type="Proteomes" id="UP000008022"/>
    </source>
</evidence>
<keyword evidence="3" id="KW-0723">Serine/threonine-protein kinase</keyword>
<evidence type="ECO:0000256" key="14">
    <source>
        <dbReference type="ARBA" id="ARBA00023136"/>
    </source>
</evidence>
<dbReference type="FunFam" id="1.10.510.10:FF:000044">
    <property type="entry name" value="Putative LRR receptor-like serine/threonine-protein kinase"/>
    <property type="match status" value="1"/>
</dbReference>
<reference evidence="20" key="1">
    <citation type="submission" date="2013-06" db="EMBL/GenBank/DDBJ databases">
        <authorList>
            <person name="Zhao Q."/>
        </authorList>
    </citation>
    <scope>NUCLEOTIDE SEQUENCE</scope>
    <source>
        <strain evidence="20">cv. W1943</strain>
    </source>
</reference>
<evidence type="ECO:0000256" key="1">
    <source>
        <dbReference type="ARBA" id="ARBA00004167"/>
    </source>
</evidence>
<dbReference type="EnsemblPlants" id="ORUFI02G09850.2">
    <property type="protein sequence ID" value="ORUFI02G09850.2"/>
    <property type="gene ID" value="ORUFI02G09850"/>
</dbReference>
<dbReference type="InterPro" id="IPR051824">
    <property type="entry name" value="LRR_Rcpt-Like_S/T_Kinase"/>
</dbReference>
<name>A0A0E0NC53_ORYRU</name>
<evidence type="ECO:0000256" key="16">
    <source>
        <dbReference type="ARBA" id="ARBA00023180"/>
    </source>
</evidence>
<dbReference type="Pfam" id="PF11721">
    <property type="entry name" value="Malectin"/>
    <property type="match status" value="1"/>
</dbReference>
<dbReference type="PANTHER" id="PTHR48006">
    <property type="entry name" value="LEUCINE-RICH REPEAT-CONTAINING PROTEIN DDB_G0281931-RELATED"/>
    <property type="match status" value="1"/>
</dbReference>
<evidence type="ECO:0000256" key="4">
    <source>
        <dbReference type="ARBA" id="ARBA00022553"/>
    </source>
</evidence>
<sequence length="862" mass="95740">MVGGSRLFLLLLLPLLLLLLGAGCRDGRRCAAAAAQTQRLPQQEVEALKGIARKLNKMDWDFSVDPCTGSKTWVNASDSNSYPKSSYPNFPVSNLTCDCSFKNNTECHVISLELMRQNLSGVLPEEVVNLTYLTNLSLQGNRISGTVPKELGRMPFLKSIFISANDITGELPSTFSRLTNMTDFRIDGTNISGRIPSFIKNWQRVNRIDMQGTLMSGPIPPEISLLNNLTELRVTDLSGPSMKFPPLQNAQHLTKVVLRNCSIYGEIPPYLGQMQYLILMDLSFNKLTGQIPQNFDRMVALQLQYLYLSDNMLTGDLPGWMLKNKASNKVNMDVSFNNFTDSSLFINCGGKSVEVNGNIYEDDSSRIGTSTFVLSNDRKWAYSSTGDFVGNPDADYIARNTSELTLDHPELYTEARLSPLSLKYYGVCMENGEYSVELHFAEIVFTEDHTFSSNGKRIFDVFIQGTKVLKDFNIQDEAGGVHRVITKTFTTNITDNTLEIHFYWAGKGTTGVPDRGLQFFYHGRKTDTSDLQTRTQYFFSLKEIESATKNFDPANKIGEGRGDHQLKLDWPKRYNICLGTAKGLCYLHEESTLKIIHRDIKPSNILLDERLQPKISDFGLAKLNDDRGRMSTRIAGTVGYMAPEYATRGCLTCKADVYSFGVVTLEIVSGMSNTSSMSDDEYLHLLDWAERLKQEGRLLEIVDQRLGSHYSQEEALRMLNVALLCTNTSPVQRPRMSSVVSMLCGQAPLEVVPDEDLSGYIRPSYSQSNQSMNNSLTEWSYAPSSDPSILLQNSMESGYLPSSSSPSSKLGITVLLSIGGQGGGYSLPTNASAADVADNLIWNAYLGGHRAGVHRPFGDDAA</sequence>
<dbReference type="SUPFAM" id="SSF56112">
    <property type="entry name" value="Protein kinase-like (PK-like)"/>
    <property type="match status" value="1"/>
</dbReference>
<dbReference type="EC" id="2.7.11.1" evidence="2"/>
<evidence type="ECO:0000256" key="15">
    <source>
        <dbReference type="ARBA" id="ARBA00023170"/>
    </source>
</evidence>
<dbReference type="InterPro" id="IPR011009">
    <property type="entry name" value="Kinase-like_dom_sf"/>
</dbReference>
<keyword evidence="10" id="KW-0547">Nucleotide-binding</keyword>
<feature type="domain" description="Protein kinase" evidence="18">
    <location>
        <begin position="448"/>
        <end position="749"/>
    </location>
</feature>
<protein>
    <recommendedName>
        <fullName evidence="2">non-specific serine/threonine protein kinase</fullName>
        <ecNumber evidence="2">2.7.11.1</ecNumber>
    </recommendedName>
</protein>
<dbReference type="InterPro" id="IPR017853">
    <property type="entry name" value="GH"/>
</dbReference>
<dbReference type="Gene3D" id="3.80.10.10">
    <property type="entry name" value="Ribonuclease Inhibitor"/>
    <property type="match status" value="2"/>
</dbReference>